<gene>
    <name evidence="1" type="primary">104</name>
    <name evidence="1" type="ORF">SEA_KUMAO_104</name>
</gene>
<dbReference type="EMBL" id="MG009575">
    <property type="protein sequence ID" value="ATN94066.1"/>
    <property type="molecule type" value="Genomic_DNA"/>
</dbReference>
<evidence type="ECO:0000313" key="2">
    <source>
        <dbReference type="Proteomes" id="UP000229090"/>
    </source>
</evidence>
<protein>
    <submittedName>
        <fullName evidence="1">Uncharacterized protein</fullName>
    </submittedName>
</protein>
<organism evidence="1 2">
    <name type="scientific">Mycobacterium phage Kumao</name>
    <dbReference type="NCBI Taxonomy" id="2041344"/>
    <lineage>
        <taxon>Viruses</taxon>
        <taxon>Duplodnaviria</taxon>
        <taxon>Heunggongvirae</taxon>
        <taxon>Uroviricota</taxon>
        <taxon>Caudoviricetes</taxon>
        <taxon>Vilmaviridae</taxon>
        <taxon>Kumaovirus</taxon>
        <taxon>Kumaovirus kumao</taxon>
    </lineage>
</organism>
<dbReference type="Proteomes" id="UP000229090">
    <property type="component" value="Segment"/>
</dbReference>
<dbReference type="RefSeq" id="YP_010013593.1">
    <property type="nucleotide sequence ID" value="NC_053512.1"/>
</dbReference>
<keyword evidence="2" id="KW-1185">Reference proteome</keyword>
<reference evidence="2" key="1">
    <citation type="submission" date="2017-09" db="EMBL/GenBank/DDBJ databases">
        <authorList>
            <person name="Ehlers B."/>
            <person name="Leendertz F.H."/>
        </authorList>
    </citation>
    <scope>NUCLEOTIDE SEQUENCE [LARGE SCALE GENOMIC DNA]</scope>
</reference>
<sequence length="81" mass="9167">MSVETNGERRVEVEYHVHRTTDDTIVISREVTTIPVTGRGVQWTKRESKEEHLFEVPADEVPALIERLATGLTFPADGSYI</sequence>
<dbReference type="GeneID" id="63210207"/>
<accession>A0A2D1GPU2</accession>
<proteinExistence type="predicted"/>
<name>A0A2D1GPU2_9CAUD</name>
<dbReference type="KEGG" id="vg:63210207"/>
<evidence type="ECO:0000313" key="1">
    <source>
        <dbReference type="EMBL" id="ATN94066.1"/>
    </source>
</evidence>